<reference evidence="2 3" key="1">
    <citation type="submission" date="2016-11" db="EMBL/GenBank/DDBJ databases">
        <authorList>
            <person name="Jaros S."/>
            <person name="Januszkiewicz K."/>
            <person name="Wedrychowicz H."/>
        </authorList>
    </citation>
    <scope>NUCLEOTIDE SEQUENCE [LARGE SCALE GENOMIC DNA]</scope>
    <source>
        <strain evidence="2 3">GAS242</strain>
    </source>
</reference>
<evidence type="ECO:0000259" key="1">
    <source>
        <dbReference type="Pfam" id="PF05368"/>
    </source>
</evidence>
<dbReference type="EMBL" id="LT670818">
    <property type="protein sequence ID" value="SHG22682.1"/>
    <property type="molecule type" value="Genomic_DNA"/>
</dbReference>
<dbReference type="Proteomes" id="UP000190675">
    <property type="component" value="Chromosome I"/>
</dbReference>
<evidence type="ECO:0000313" key="2">
    <source>
        <dbReference type="EMBL" id="SHG22682.1"/>
    </source>
</evidence>
<sequence>MVPHSTYPGQNAQGGFAITKPVLVTSAAGGRQGKTGRHVSEMLLARGIPVRAFVHSIDERSEHLRARGAEIVEGDFLDARAVQRAAQGTSAIYFAYPVQDGLLDASAAMALAAREAGITRLVNLVMLQSSIDAPTPRMRQNYLSEQVFEWAGIGAVHVRATVFYENLGSQVRQSLPAQGAVRLPWGKETTVLPLVAAEDVARVAVGLLTSPSLPANAAYPVVGSVISLKDIIATFGSVLARNVRYEETTDEEWRSDAIARGYNAHAVAHLSALWKALRAASLNAEAARFAVTDTIEKIGGARPKTFEQFVREGLAKSA</sequence>
<dbReference type="InterPro" id="IPR051604">
    <property type="entry name" value="Ergot_Alk_Oxidoreductase"/>
</dbReference>
<dbReference type="Gene3D" id="3.90.25.10">
    <property type="entry name" value="UDP-galactose 4-epimerase, domain 1"/>
    <property type="match status" value="1"/>
</dbReference>
<evidence type="ECO:0000313" key="3">
    <source>
        <dbReference type="Proteomes" id="UP000190675"/>
    </source>
</evidence>
<dbReference type="PANTHER" id="PTHR43162:SF1">
    <property type="entry name" value="PRESTALK A DIFFERENTIATION PROTEIN A"/>
    <property type="match status" value="1"/>
</dbReference>
<dbReference type="Gene3D" id="3.40.50.720">
    <property type="entry name" value="NAD(P)-binding Rossmann-like Domain"/>
    <property type="match status" value="1"/>
</dbReference>
<protein>
    <submittedName>
        <fullName evidence="2">Uncharacterized conserved protein YbjT, contains NAD(P)-binding and DUF2867 domains</fullName>
    </submittedName>
</protein>
<dbReference type="InterPro" id="IPR008030">
    <property type="entry name" value="NmrA-like"/>
</dbReference>
<dbReference type="SUPFAM" id="SSF51735">
    <property type="entry name" value="NAD(P)-binding Rossmann-fold domains"/>
    <property type="match status" value="1"/>
</dbReference>
<dbReference type="AlphaFoldDB" id="A0A1M5I399"/>
<accession>A0A1M5I399</accession>
<dbReference type="Pfam" id="PF05368">
    <property type="entry name" value="NmrA"/>
    <property type="match status" value="1"/>
</dbReference>
<name>A0A1M5I399_9BRAD</name>
<feature type="domain" description="NmrA-like" evidence="1">
    <location>
        <begin position="22"/>
        <end position="255"/>
    </location>
</feature>
<gene>
    <name evidence="2" type="ORF">SAMN05444169_1247</name>
</gene>
<organism evidence="2 3">
    <name type="scientific">Bradyrhizobium erythrophlei</name>
    <dbReference type="NCBI Taxonomy" id="1437360"/>
    <lineage>
        <taxon>Bacteria</taxon>
        <taxon>Pseudomonadati</taxon>
        <taxon>Pseudomonadota</taxon>
        <taxon>Alphaproteobacteria</taxon>
        <taxon>Hyphomicrobiales</taxon>
        <taxon>Nitrobacteraceae</taxon>
        <taxon>Bradyrhizobium</taxon>
    </lineage>
</organism>
<dbReference type="PANTHER" id="PTHR43162">
    <property type="match status" value="1"/>
</dbReference>
<proteinExistence type="predicted"/>
<dbReference type="InterPro" id="IPR036291">
    <property type="entry name" value="NAD(P)-bd_dom_sf"/>
</dbReference>